<dbReference type="Pfam" id="PF13519">
    <property type="entry name" value="VWA_2"/>
    <property type="match status" value="1"/>
</dbReference>
<dbReference type="InterPro" id="IPR036465">
    <property type="entry name" value="vWFA_dom_sf"/>
</dbReference>
<feature type="compositionally biased region" description="Basic and acidic residues" evidence="1">
    <location>
        <begin position="476"/>
        <end position="485"/>
    </location>
</feature>
<dbReference type="Pfam" id="PF14624">
    <property type="entry name" value="Vwaint"/>
    <property type="match status" value="1"/>
</dbReference>
<feature type="compositionally biased region" description="Basic and acidic residues" evidence="1">
    <location>
        <begin position="507"/>
        <end position="528"/>
    </location>
</feature>
<dbReference type="Proteomes" id="UP000800200">
    <property type="component" value="Unassembled WGS sequence"/>
</dbReference>
<dbReference type="AlphaFoldDB" id="A0A6A6E092"/>
<evidence type="ECO:0000256" key="1">
    <source>
        <dbReference type="SAM" id="MobiDB-lite"/>
    </source>
</evidence>
<dbReference type="OrthoDB" id="3941414at2759"/>
<dbReference type="PANTHER" id="PTHR10579">
    <property type="entry name" value="CALCIUM-ACTIVATED CHLORIDE CHANNEL REGULATOR"/>
    <property type="match status" value="1"/>
</dbReference>
<dbReference type="Gene3D" id="3.40.50.410">
    <property type="entry name" value="von Willebrand factor, type A domain"/>
    <property type="match status" value="1"/>
</dbReference>
<dbReference type="SUPFAM" id="SSF53300">
    <property type="entry name" value="vWA-like"/>
    <property type="match status" value="1"/>
</dbReference>
<protein>
    <recommendedName>
        <fullName evidence="2">VWFA domain-containing protein</fullName>
    </recommendedName>
</protein>
<dbReference type="InterPro" id="IPR002035">
    <property type="entry name" value="VWF_A"/>
</dbReference>
<gene>
    <name evidence="3" type="ORF">K469DRAFT_689637</name>
</gene>
<dbReference type="PROSITE" id="PS50234">
    <property type="entry name" value="VWFA"/>
    <property type="match status" value="1"/>
</dbReference>
<evidence type="ECO:0000259" key="2">
    <source>
        <dbReference type="PROSITE" id="PS50234"/>
    </source>
</evidence>
<name>A0A6A6E092_9PEZI</name>
<proteinExistence type="predicted"/>
<dbReference type="InterPro" id="IPR032838">
    <property type="entry name" value="Vwaint_dom"/>
</dbReference>
<sequence length="653" mass="73319">MAFLGQVINHDEKGETDDGDDFVMLESSTCLPLHIKDEERKSNLDTVMPIPNSEKTEDALPQIDCEVLIHRVEDDGLIVKVVPPTEPFMNQSRGAVEIVLLIDVSGSMNDLAPVPPSSEGEESEQKGFTVLDLTKHAACTIAKSLNKHDTLCIVTFSTDCKVLLKCLPISTKNKKLAKEKILSMQPERATYLWSGMRLALDQFSGDRDMTAVLIVLTDGRQGGAYMEYSINLRTIQYGRPRDFFLLLGWHPDVRATASTNLRRLPHIRATLKYRQRQEEKRAFAESDLLIEGKTLSPAETAFYISRAMTVEFLSGLFLLTERGEHKPLLNDRVPTYDNLQHFLARLPANKFLDDPLNLGLIQDLIGADNKKGQVELALRTVVEPKKEKSSWEKWGCHYLSSLLIAHQFQKCFSFKDLGTQRYGKDSQLFRDQLDVLDNLFDSLPAPPPLRPPAPPSYETHVLCGTRKSPGGGSRRQYREDDPDRKAAHRRHREDTQRQHQGSADCAEVSHRLDKRQDHDGDSRQRHHQLDGGRTWFFPAEAYLEEKYPEMVKMGFIEPVYTVQLERQAGDVANDHAINVEGLWGATMGHGLTPKNAAGKVDVRVHDFYGDWDAVAKSLDKLPKHGGLALGNGTTKDEATGWSSGFLPFQGVGS</sequence>
<feature type="region of interest" description="Disordered" evidence="1">
    <location>
        <begin position="444"/>
        <end position="528"/>
    </location>
</feature>
<dbReference type="SMART" id="SM00327">
    <property type="entry name" value="VWA"/>
    <property type="match status" value="1"/>
</dbReference>
<feature type="domain" description="VWFA" evidence="2">
    <location>
        <begin position="97"/>
        <end position="307"/>
    </location>
</feature>
<organism evidence="3 4">
    <name type="scientific">Zopfia rhizophila CBS 207.26</name>
    <dbReference type="NCBI Taxonomy" id="1314779"/>
    <lineage>
        <taxon>Eukaryota</taxon>
        <taxon>Fungi</taxon>
        <taxon>Dikarya</taxon>
        <taxon>Ascomycota</taxon>
        <taxon>Pezizomycotina</taxon>
        <taxon>Dothideomycetes</taxon>
        <taxon>Dothideomycetes incertae sedis</taxon>
        <taxon>Zopfiaceae</taxon>
        <taxon>Zopfia</taxon>
    </lineage>
</organism>
<dbReference type="InterPro" id="IPR039510">
    <property type="entry name" value="Vint_dom"/>
</dbReference>
<keyword evidence="4" id="KW-1185">Reference proteome</keyword>
<accession>A0A6A6E092</accession>
<reference evidence="3" key="1">
    <citation type="journal article" date="2020" name="Stud. Mycol.">
        <title>101 Dothideomycetes genomes: a test case for predicting lifestyles and emergence of pathogens.</title>
        <authorList>
            <person name="Haridas S."/>
            <person name="Albert R."/>
            <person name="Binder M."/>
            <person name="Bloem J."/>
            <person name="Labutti K."/>
            <person name="Salamov A."/>
            <person name="Andreopoulos B."/>
            <person name="Baker S."/>
            <person name="Barry K."/>
            <person name="Bills G."/>
            <person name="Bluhm B."/>
            <person name="Cannon C."/>
            <person name="Castanera R."/>
            <person name="Culley D."/>
            <person name="Daum C."/>
            <person name="Ezra D."/>
            <person name="Gonzalez J."/>
            <person name="Henrissat B."/>
            <person name="Kuo A."/>
            <person name="Liang C."/>
            <person name="Lipzen A."/>
            <person name="Lutzoni F."/>
            <person name="Magnuson J."/>
            <person name="Mondo S."/>
            <person name="Nolan M."/>
            <person name="Ohm R."/>
            <person name="Pangilinan J."/>
            <person name="Park H.-J."/>
            <person name="Ramirez L."/>
            <person name="Alfaro M."/>
            <person name="Sun H."/>
            <person name="Tritt A."/>
            <person name="Yoshinaga Y."/>
            <person name="Zwiers L.-H."/>
            <person name="Turgeon B."/>
            <person name="Goodwin S."/>
            <person name="Spatafora J."/>
            <person name="Crous P."/>
            <person name="Grigoriev I."/>
        </authorList>
    </citation>
    <scope>NUCLEOTIDE SEQUENCE</scope>
    <source>
        <strain evidence="3">CBS 207.26</strain>
    </source>
</reference>
<dbReference type="Pfam" id="PF14623">
    <property type="entry name" value="Vint"/>
    <property type="match status" value="1"/>
</dbReference>
<evidence type="ECO:0000313" key="4">
    <source>
        <dbReference type="Proteomes" id="UP000800200"/>
    </source>
</evidence>
<feature type="compositionally biased region" description="Pro residues" evidence="1">
    <location>
        <begin position="444"/>
        <end position="455"/>
    </location>
</feature>
<evidence type="ECO:0000313" key="3">
    <source>
        <dbReference type="EMBL" id="KAF2183888.1"/>
    </source>
</evidence>
<dbReference type="EMBL" id="ML994640">
    <property type="protein sequence ID" value="KAF2183888.1"/>
    <property type="molecule type" value="Genomic_DNA"/>
</dbReference>
<dbReference type="PANTHER" id="PTHR10579:SF156">
    <property type="entry name" value="VWFA DOMAIN-CONTAINING PROTEIN"/>
    <property type="match status" value="1"/>
</dbReference>
<dbReference type="InterPro" id="IPR051266">
    <property type="entry name" value="CLCR"/>
</dbReference>